<keyword evidence="9" id="KW-1185">Reference proteome</keyword>
<proteinExistence type="predicted"/>
<dbReference type="Proteomes" id="UP001642487">
    <property type="component" value="Chromosome 5"/>
</dbReference>
<dbReference type="Gene3D" id="1.20.1250.20">
    <property type="entry name" value="MFS general substrate transporter like domains"/>
    <property type="match status" value="1"/>
</dbReference>
<reference evidence="8 9" key="1">
    <citation type="submission" date="2024-03" db="EMBL/GenBank/DDBJ databases">
        <authorList>
            <person name="Gkanogiannis A."/>
            <person name="Becerra Lopez-Lavalle L."/>
        </authorList>
    </citation>
    <scope>NUCLEOTIDE SEQUENCE [LARGE SCALE GENOMIC DNA]</scope>
</reference>
<evidence type="ECO:0000259" key="7">
    <source>
        <dbReference type="PROSITE" id="PS50850"/>
    </source>
</evidence>
<feature type="domain" description="Major facilitator superfamily (MFS) profile" evidence="7">
    <location>
        <begin position="44"/>
        <end position="494"/>
    </location>
</feature>
<dbReference type="PROSITE" id="PS50850">
    <property type="entry name" value="MFS"/>
    <property type="match status" value="1"/>
</dbReference>
<feature type="transmembrane region" description="Helical" evidence="6">
    <location>
        <begin position="382"/>
        <end position="400"/>
    </location>
</feature>
<evidence type="ECO:0000256" key="2">
    <source>
        <dbReference type="ARBA" id="ARBA00022448"/>
    </source>
</evidence>
<dbReference type="InterPro" id="IPR020846">
    <property type="entry name" value="MFS_dom"/>
</dbReference>
<dbReference type="PANTHER" id="PTHR24064">
    <property type="entry name" value="SOLUTE CARRIER FAMILY 22 MEMBER"/>
    <property type="match status" value="1"/>
</dbReference>
<dbReference type="SUPFAM" id="SSF103473">
    <property type="entry name" value="MFS general substrate transporter"/>
    <property type="match status" value="1"/>
</dbReference>
<feature type="transmembrane region" description="Helical" evidence="6">
    <location>
        <begin position="149"/>
        <end position="167"/>
    </location>
</feature>
<feature type="transmembrane region" description="Helical" evidence="6">
    <location>
        <begin position="406"/>
        <end position="432"/>
    </location>
</feature>
<feature type="transmembrane region" description="Helical" evidence="6">
    <location>
        <begin position="119"/>
        <end position="137"/>
    </location>
</feature>
<dbReference type="EMBL" id="OZ021739">
    <property type="protein sequence ID" value="CAK9321892.1"/>
    <property type="molecule type" value="Genomic_DNA"/>
</dbReference>
<evidence type="ECO:0000256" key="4">
    <source>
        <dbReference type="ARBA" id="ARBA00022989"/>
    </source>
</evidence>
<keyword evidence="4 6" id="KW-1133">Transmembrane helix</keyword>
<sequence>MSQMSAEIRWPLLAAPEKGLCERLTVDDMLQKHCGEFGPWQRKHFVLTSLAWALEAFHTMVMIFADREPEWTCVRSGLDCDPVKGGVCELEPGSWRWSKAAGISTVSEWGLICGDKYKVGLVQALFFGGCMIGAGVFGHLSDSKLGRKGSLTVVCILNAIFGIATAFSPNYYIYTLLRFLTGFSTGGVGLCAFVLATEPIGPTKRGIAGMSTFYFFSSGIAALSAIAYVFKSWRHLYIASSLPSFFFLVLVLPLLSESPRWFLVRGRITEATNLMATIAKANGNHLPDGVFLALDEDTKHDEIQQSTQSGSLLDVIRSPITRIRLILAVAINFMCAVVYYGLSLNVVNLDTNIYVNVAVNAVAEMPAFLITAVLLDVCGRKPLAIGTLWFSGVFCLAGSLVKRMGIWKVVRMGCGVLGIFGMAGTYNLLYIYTAELFPTVVRNAALGCATQASQMGAILAPFVVVMGGGLPFAVFAGCGIVGGALAFYLPETLNKPLYDTMGGMEDGERACNFDYDA</sequence>
<evidence type="ECO:0000256" key="1">
    <source>
        <dbReference type="ARBA" id="ARBA00004141"/>
    </source>
</evidence>
<dbReference type="InterPro" id="IPR036259">
    <property type="entry name" value="MFS_trans_sf"/>
</dbReference>
<dbReference type="InterPro" id="IPR005828">
    <property type="entry name" value="MFS_sugar_transport-like"/>
</dbReference>
<feature type="transmembrane region" description="Helical" evidence="6">
    <location>
        <begin position="236"/>
        <end position="255"/>
    </location>
</feature>
<feature type="transmembrane region" description="Helical" evidence="6">
    <location>
        <begin position="353"/>
        <end position="375"/>
    </location>
</feature>
<evidence type="ECO:0000313" key="9">
    <source>
        <dbReference type="Proteomes" id="UP001642487"/>
    </source>
</evidence>
<dbReference type="Pfam" id="PF00083">
    <property type="entry name" value="Sugar_tr"/>
    <property type="match status" value="1"/>
</dbReference>
<evidence type="ECO:0000256" key="3">
    <source>
        <dbReference type="ARBA" id="ARBA00022692"/>
    </source>
</evidence>
<gene>
    <name evidence="8" type="ORF">CITCOLO1_LOCUS13991</name>
</gene>
<name>A0ABP0YTU4_9ROSI</name>
<feature type="transmembrane region" description="Helical" evidence="6">
    <location>
        <begin position="325"/>
        <end position="347"/>
    </location>
</feature>
<feature type="transmembrane region" description="Helical" evidence="6">
    <location>
        <begin position="470"/>
        <end position="489"/>
    </location>
</feature>
<dbReference type="InterPro" id="IPR005829">
    <property type="entry name" value="Sugar_transporter_CS"/>
</dbReference>
<evidence type="ECO:0000256" key="5">
    <source>
        <dbReference type="ARBA" id="ARBA00023136"/>
    </source>
</evidence>
<keyword evidence="5 6" id="KW-0472">Membrane</keyword>
<organism evidence="8 9">
    <name type="scientific">Citrullus colocynthis</name>
    <name type="common">colocynth</name>
    <dbReference type="NCBI Taxonomy" id="252529"/>
    <lineage>
        <taxon>Eukaryota</taxon>
        <taxon>Viridiplantae</taxon>
        <taxon>Streptophyta</taxon>
        <taxon>Embryophyta</taxon>
        <taxon>Tracheophyta</taxon>
        <taxon>Spermatophyta</taxon>
        <taxon>Magnoliopsida</taxon>
        <taxon>eudicotyledons</taxon>
        <taxon>Gunneridae</taxon>
        <taxon>Pentapetalae</taxon>
        <taxon>rosids</taxon>
        <taxon>fabids</taxon>
        <taxon>Cucurbitales</taxon>
        <taxon>Cucurbitaceae</taxon>
        <taxon>Benincaseae</taxon>
        <taxon>Citrullus</taxon>
    </lineage>
</organism>
<evidence type="ECO:0000256" key="6">
    <source>
        <dbReference type="SAM" id="Phobius"/>
    </source>
</evidence>
<evidence type="ECO:0000313" key="8">
    <source>
        <dbReference type="EMBL" id="CAK9321892.1"/>
    </source>
</evidence>
<feature type="transmembrane region" description="Helical" evidence="6">
    <location>
        <begin position="207"/>
        <end position="230"/>
    </location>
</feature>
<keyword evidence="2" id="KW-0813">Transport</keyword>
<feature type="transmembrane region" description="Helical" evidence="6">
    <location>
        <begin position="173"/>
        <end position="195"/>
    </location>
</feature>
<accession>A0ABP0YTU4</accession>
<keyword evidence="3 6" id="KW-0812">Transmembrane</keyword>
<dbReference type="PROSITE" id="PS00217">
    <property type="entry name" value="SUGAR_TRANSPORT_2"/>
    <property type="match status" value="1"/>
</dbReference>
<comment type="subcellular location">
    <subcellularLocation>
        <location evidence="1">Membrane</location>
        <topology evidence="1">Multi-pass membrane protein</topology>
    </subcellularLocation>
</comment>
<protein>
    <recommendedName>
        <fullName evidence="7">Major facilitator superfamily (MFS) profile domain-containing protein</fullName>
    </recommendedName>
</protein>